<evidence type="ECO:0000256" key="1">
    <source>
        <dbReference type="ARBA" id="ARBA00008791"/>
    </source>
</evidence>
<accession>A0ABS3T7P6</accession>
<dbReference type="EMBL" id="JAGETX010000001">
    <property type="protein sequence ID" value="MBO3269667.1"/>
    <property type="molecule type" value="Genomic_DNA"/>
</dbReference>
<dbReference type="Pfam" id="PF00582">
    <property type="entry name" value="Usp"/>
    <property type="match status" value="2"/>
</dbReference>
<evidence type="ECO:0000259" key="2">
    <source>
        <dbReference type="Pfam" id="PF00582"/>
    </source>
</evidence>
<reference evidence="3 4" key="1">
    <citation type="submission" date="2021-03" db="EMBL/GenBank/DDBJ databases">
        <authorList>
            <person name="Kim M.K."/>
        </authorList>
    </citation>
    <scope>NUCLEOTIDE SEQUENCE [LARGE SCALE GENOMIC DNA]</scope>
    <source>
        <strain evidence="3 4">BT507</strain>
    </source>
</reference>
<comment type="caution">
    <text evidence="3">The sequence shown here is derived from an EMBL/GenBank/DDBJ whole genome shotgun (WGS) entry which is preliminary data.</text>
</comment>
<dbReference type="PANTHER" id="PTHR46268:SF6">
    <property type="entry name" value="UNIVERSAL STRESS PROTEIN UP12"/>
    <property type="match status" value="1"/>
</dbReference>
<evidence type="ECO:0000313" key="4">
    <source>
        <dbReference type="Proteomes" id="UP000670527"/>
    </source>
</evidence>
<dbReference type="Proteomes" id="UP000670527">
    <property type="component" value="Unassembled WGS sequence"/>
</dbReference>
<feature type="domain" description="UspA" evidence="2">
    <location>
        <begin position="13"/>
        <end position="144"/>
    </location>
</feature>
<gene>
    <name evidence="3" type="ORF">J4D97_03315</name>
</gene>
<protein>
    <submittedName>
        <fullName evidence="3">Universal stress protein</fullName>
    </submittedName>
</protein>
<dbReference type="SUPFAM" id="SSF52402">
    <property type="entry name" value="Adenine nucleotide alpha hydrolases-like"/>
    <property type="match status" value="2"/>
</dbReference>
<evidence type="ECO:0000313" key="3">
    <source>
        <dbReference type="EMBL" id="MBO3269667.1"/>
    </source>
</evidence>
<proteinExistence type="inferred from homology"/>
<organism evidence="3 4">
    <name type="scientific">Hymenobacter defluvii</name>
    <dbReference type="NCBI Taxonomy" id="2054411"/>
    <lineage>
        <taxon>Bacteria</taxon>
        <taxon>Pseudomonadati</taxon>
        <taxon>Bacteroidota</taxon>
        <taxon>Cytophagia</taxon>
        <taxon>Cytophagales</taxon>
        <taxon>Hymenobacteraceae</taxon>
        <taxon>Hymenobacter</taxon>
    </lineage>
</organism>
<dbReference type="CDD" id="cd00293">
    <property type="entry name" value="USP-like"/>
    <property type="match status" value="2"/>
</dbReference>
<dbReference type="Gene3D" id="3.40.50.12370">
    <property type="match status" value="1"/>
</dbReference>
<dbReference type="InterPro" id="IPR006016">
    <property type="entry name" value="UspA"/>
</dbReference>
<comment type="similarity">
    <text evidence="1">Belongs to the universal stress protein A family.</text>
</comment>
<sequence>MRIRLAHIAMCPTLLVLTDFSAGANRSLKVAVNFAHLLEAQLVVLHVHRDSLLDPERFTGKLSGESYEATMRALHSLVRQLPVPALAEVGQGLLPDVVADAIRRYHPLLVVLSRPDAENIPDELATTTALQLLRSSSFPLLVVPPATTKMTAPRHVLLAADGGEFGVDEHGDALRHVLAALHAPVTLVHVTESATQHTAAQAYETVAGAGLTRDLPRVSTNHICHASPTQGLLQAVAAQRADLLVVLARPRSVWGELFHRSVTAQLLLHSPVPVLVLPVQNTPARKRPPRPTETDGLLYSI</sequence>
<keyword evidence="4" id="KW-1185">Reference proteome</keyword>
<name>A0ABS3T7P6_9BACT</name>
<feature type="domain" description="UspA" evidence="2">
    <location>
        <begin position="154"/>
        <end position="278"/>
    </location>
</feature>
<dbReference type="PANTHER" id="PTHR46268">
    <property type="entry name" value="STRESS RESPONSE PROTEIN NHAX"/>
    <property type="match status" value="1"/>
</dbReference>